<dbReference type="AlphaFoldDB" id="A0A195BUA2"/>
<evidence type="ECO:0000313" key="5">
    <source>
        <dbReference type="EMBL" id="KYM92194.1"/>
    </source>
</evidence>
<evidence type="ECO:0000256" key="2">
    <source>
        <dbReference type="ARBA" id="ARBA00006311"/>
    </source>
</evidence>
<dbReference type="PANTHER" id="PTHR14024">
    <property type="entry name" value="PERILIPIN"/>
    <property type="match status" value="1"/>
</dbReference>
<keyword evidence="6" id="KW-1185">Reference proteome</keyword>
<feature type="region of interest" description="Disordered" evidence="4">
    <location>
        <begin position="777"/>
        <end position="797"/>
    </location>
</feature>
<dbReference type="GO" id="GO:0005829">
    <property type="term" value="C:cytosol"/>
    <property type="evidence" value="ECO:0007669"/>
    <property type="project" value="TreeGrafter"/>
</dbReference>
<feature type="compositionally biased region" description="Polar residues" evidence="4">
    <location>
        <begin position="401"/>
        <end position="426"/>
    </location>
</feature>
<proteinExistence type="inferred from homology"/>
<dbReference type="GO" id="GO:0005811">
    <property type="term" value="C:lipid droplet"/>
    <property type="evidence" value="ECO:0007669"/>
    <property type="project" value="UniProtKB-SubCell"/>
</dbReference>
<dbReference type="Proteomes" id="UP000078540">
    <property type="component" value="Unassembled WGS sequence"/>
</dbReference>
<dbReference type="Pfam" id="PF03036">
    <property type="entry name" value="Perilipin"/>
    <property type="match status" value="2"/>
</dbReference>
<evidence type="ECO:0000256" key="3">
    <source>
        <dbReference type="ARBA" id="ARBA00022677"/>
    </source>
</evidence>
<evidence type="ECO:0000256" key="1">
    <source>
        <dbReference type="ARBA" id="ARBA00004502"/>
    </source>
</evidence>
<dbReference type="STRING" id="520822.A0A195BUA2"/>
<dbReference type="InterPro" id="IPR004279">
    <property type="entry name" value="Perilipin"/>
</dbReference>
<feature type="compositionally biased region" description="Basic and acidic residues" evidence="4">
    <location>
        <begin position="778"/>
        <end position="797"/>
    </location>
</feature>
<comment type="subcellular location">
    <subcellularLocation>
        <location evidence="1">Lipid droplet</location>
    </subcellularLocation>
</comment>
<protein>
    <submittedName>
        <fullName evidence="5">Lipid storage droplets surface-binding protein 1</fullName>
    </submittedName>
</protein>
<dbReference type="GO" id="GO:0019915">
    <property type="term" value="P:lipid storage"/>
    <property type="evidence" value="ECO:0007669"/>
    <property type="project" value="TreeGrafter"/>
</dbReference>
<accession>A0A195BUA2</accession>
<comment type="similarity">
    <text evidence="2">Belongs to the perilipin family.</text>
</comment>
<name>A0A195BUA2_9HYME</name>
<dbReference type="GO" id="GO:0010890">
    <property type="term" value="P:positive regulation of triglyceride storage"/>
    <property type="evidence" value="ECO:0007669"/>
    <property type="project" value="TreeGrafter"/>
</dbReference>
<evidence type="ECO:0000313" key="6">
    <source>
        <dbReference type="Proteomes" id="UP000078540"/>
    </source>
</evidence>
<keyword evidence="3" id="KW-0551">Lipid droplet</keyword>
<organism evidence="5 6">
    <name type="scientific">Atta colombica</name>
    <dbReference type="NCBI Taxonomy" id="520822"/>
    <lineage>
        <taxon>Eukaryota</taxon>
        <taxon>Metazoa</taxon>
        <taxon>Ecdysozoa</taxon>
        <taxon>Arthropoda</taxon>
        <taxon>Hexapoda</taxon>
        <taxon>Insecta</taxon>
        <taxon>Pterygota</taxon>
        <taxon>Neoptera</taxon>
        <taxon>Endopterygota</taxon>
        <taxon>Hymenoptera</taxon>
        <taxon>Apocrita</taxon>
        <taxon>Aculeata</taxon>
        <taxon>Formicoidea</taxon>
        <taxon>Formicidae</taxon>
        <taxon>Myrmicinae</taxon>
        <taxon>Atta</taxon>
    </lineage>
</organism>
<dbReference type="EMBL" id="KQ976403">
    <property type="protein sequence ID" value="KYM92194.1"/>
    <property type="molecule type" value="Genomic_DNA"/>
</dbReference>
<dbReference type="PANTHER" id="PTHR14024:SF53">
    <property type="entry name" value="LIPID STORAGE DROPLETS SURFACE-BINDING PROTEIN 2"/>
    <property type="match status" value="1"/>
</dbReference>
<feature type="region of interest" description="Disordered" evidence="4">
    <location>
        <begin position="398"/>
        <end position="426"/>
    </location>
</feature>
<sequence length="797" mass="88773">MIFFYFIIQQFNFLIAATIFHMGETNAKRRHSDLPHFKSVTKLSSLPIIESGIYIANNVYTRIKRSNSLMNWSLDTAEQSLAIATAKARPVIVALNRPIMTIDQLLYKGIDIVEQKVPAVQLPPHVIYLNTRDYVNKKIVKPVLIRAGNVKQIGSQAANAAADRLDGALTIADEYMDRYLPGDSTDKDSANKHQTDKDVKIRVKCLRIRVLEVSSNKTMSKTIRTIKHGARFSRNLQRRLTQRTLAEARALKQQGTECVHVLIYVVELIVTDPKLAMQKAKALWGSLSQPEPENQARPETLEQFLVLLTRESTRRIVHLVNGTMALATRTPRHLSHLLAQLSHQLLDIANASLQMIPALIGKSNTVKEQISIIRSGIEKLNSTVNLMLEKFATFLAGRPSPQKTSHTQNPEQNHNNHTSETSDPPTNGIDQWLIQTAFTAQAVFHVISILEKAVSRISHVNDLILEQATNLRDISWNTANQILDTRYGSVAVRGIDNTAVVVDKLIDRYFPATEEEKPIERMADAVKTTSNSSDGPRLEVLDRVKNIPVVHSAIEKTGSTYSYVKDSHHLINWALNQAEAGLHYATATAAPLAAPLAKKFEGQINAVDQKLCEGLNIVEQKVPIVKKPPQQIYDAAKAVMSSSLQPTIEKLNTAKESATQQASTLKEISITKANELLDTQYGNMAVQGVDNTSILVNRLLDHYFPPVEGEENAPHPISADENKVLHAVQTIGQLSMKTANRVYHSVAAQLKTIKKEDVATYISSVVSILHLTQYLHPEQTDDNKTNSSTENKDEEKK</sequence>
<gene>
    <name evidence="5" type="ORF">ALC53_01257</name>
</gene>
<evidence type="ECO:0000256" key="4">
    <source>
        <dbReference type="SAM" id="MobiDB-lite"/>
    </source>
</evidence>
<reference evidence="5 6" key="1">
    <citation type="submission" date="2015-09" db="EMBL/GenBank/DDBJ databases">
        <title>Atta colombica WGS genome.</title>
        <authorList>
            <person name="Nygaard S."/>
            <person name="Hu H."/>
            <person name="Boomsma J."/>
            <person name="Zhang G."/>
        </authorList>
    </citation>
    <scope>NUCLEOTIDE SEQUENCE [LARGE SCALE GENOMIC DNA]</scope>
    <source>
        <strain evidence="5">Treedump-2</strain>
        <tissue evidence="5">Whole body</tissue>
    </source>
</reference>